<evidence type="ECO:0000313" key="1">
    <source>
        <dbReference type="EMBL" id="EQB53382.1"/>
    </source>
</evidence>
<comment type="caution">
    <text evidence="1">The sequence shown here is derived from an EMBL/GenBank/DDBJ whole genome shotgun (WGS) entry which is preliminary data.</text>
</comment>
<sequence length="218" mass="24363">MTNGSQVLSLRMTPALQRDEDLRVALRAVNPFSLKSPELADGGGRKTNGPVMAFIDLGRDITSACISTPYQFEDANDGKASTSAPLLPLPIEHHGRPRTPATLVTSYWHKRFPSSTNTTLKPDVVAIHQAVDRMGSQLKLYSHLQVEEDQSEPVGVNVPAHPEVARKASIDEFVAWYGPVWLSLSTHSRQLIPERDVNIGTLEYLRHEREWQLYENKT</sequence>
<reference evidence="2" key="1">
    <citation type="journal article" date="2013" name="Mol. Plant Microbe Interact.">
        <title>Global aspects of pacC regulation of pathogenicity genes in Colletotrichum gloeosporioides as revealed by transcriptome analysis.</title>
        <authorList>
            <person name="Alkan N."/>
            <person name="Meng X."/>
            <person name="Friedlander G."/>
            <person name="Reuveni E."/>
            <person name="Sukno S."/>
            <person name="Sherman A."/>
            <person name="Thon M."/>
            <person name="Fluhr R."/>
            <person name="Prusky D."/>
        </authorList>
    </citation>
    <scope>NUCLEOTIDE SEQUENCE [LARGE SCALE GENOMIC DNA]</scope>
    <source>
        <strain evidence="2">Cg-14</strain>
    </source>
</reference>
<dbReference type="EMBL" id="AMYD01001381">
    <property type="protein sequence ID" value="EQB53382.1"/>
    <property type="molecule type" value="Genomic_DNA"/>
</dbReference>
<name>T0KD62_COLGC</name>
<evidence type="ECO:0000313" key="2">
    <source>
        <dbReference type="Proteomes" id="UP000015530"/>
    </source>
</evidence>
<dbReference type="OrthoDB" id="10390005at2759"/>
<proteinExistence type="predicted"/>
<protein>
    <submittedName>
        <fullName evidence="1">Uncharacterized protein</fullName>
    </submittedName>
</protein>
<accession>T0KD62</accession>
<dbReference type="HOGENOM" id="CLU_1094197_0_0_1"/>
<organism evidence="1 2">
    <name type="scientific">Colletotrichum gloeosporioides (strain Cg-14)</name>
    <name type="common">Anthracnose fungus</name>
    <name type="synonym">Glomerella cingulata</name>
    <dbReference type="NCBI Taxonomy" id="1237896"/>
    <lineage>
        <taxon>Eukaryota</taxon>
        <taxon>Fungi</taxon>
        <taxon>Dikarya</taxon>
        <taxon>Ascomycota</taxon>
        <taxon>Pezizomycotina</taxon>
        <taxon>Sordariomycetes</taxon>
        <taxon>Hypocreomycetidae</taxon>
        <taxon>Glomerellales</taxon>
        <taxon>Glomerellaceae</taxon>
        <taxon>Colletotrichum</taxon>
        <taxon>Colletotrichum gloeosporioides species complex</taxon>
    </lineage>
</organism>
<dbReference type="Proteomes" id="UP000015530">
    <property type="component" value="Unassembled WGS sequence"/>
</dbReference>
<dbReference type="AlphaFoldDB" id="T0KD62"/>
<gene>
    <name evidence="1" type="ORF">CGLO_06911</name>
</gene>